<reference evidence="1 2" key="1">
    <citation type="journal article" date="2015" name="Sci. Rep.">
        <title>The power of single molecule real-time sequencing technology in the de novo assembly of a eukaryotic genome.</title>
        <authorList>
            <person name="Sakai H."/>
            <person name="Naito K."/>
            <person name="Ogiso-Tanaka E."/>
            <person name="Takahashi Y."/>
            <person name="Iseki K."/>
            <person name="Muto C."/>
            <person name="Satou K."/>
            <person name="Teruya K."/>
            <person name="Shiroma A."/>
            <person name="Shimoji M."/>
            <person name="Hirano T."/>
            <person name="Itoh T."/>
            <person name="Kaga A."/>
            <person name="Tomooka N."/>
        </authorList>
    </citation>
    <scope>NUCLEOTIDE SEQUENCE [LARGE SCALE GENOMIC DNA]</scope>
    <source>
        <strain evidence="2">cv. Shumari</strain>
    </source>
</reference>
<protein>
    <submittedName>
        <fullName evidence="1">Uncharacterized protein</fullName>
    </submittedName>
</protein>
<sequence length="69" mass="8216">MRLERSSFVSMDQRLCPNWLERVKATLGKHLKKLKRMPPPSYLLMRLILLHPSERKHMVKLKGGLFLNF</sequence>
<dbReference type="Proteomes" id="UP000291084">
    <property type="component" value="Chromosome 6"/>
</dbReference>
<dbReference type="EMBL" id="AP015039">
    <property type="protein sequence ID" value="BAT90525.1"/>
    <property type="molecule type" value="Genomic_DNA"/>
</dbReference>
<evidence type="ECO:0000313" key="2">
    <source>
        <dbReference type="Proteomes" id="UP000291084"/>
    </source>
</evidence>
<evidence type="ECO:0000313" key="1">
    <source>
        <dbReference type="EMBL" id="BAT90525.1"/>
    </source>
</evidence>
<keyword evidence="2" id="KW-1185">Reference proteome</keyword>
<name>A0A0S3SCI1_PHAAN</name>
<gene>
    <name evidence="1" type="primary">Vigan.06G178300</name>
    <name evidence="1" type="ORF">VIGAN_06178300</name>
</gene>
<proteinExistence type="predicted"/>
<dbReference type="AlphaFoldDB" id="A0A0S3SCI1"/>
<accession>A0A0S3SCI1</accession>
<organism evidence="1 2">
    <name type="scientific">Vigna angularis var. angularis</name>
    <dbReference type="NCBI Taxonomy" id="157739"/>
    <lineage>
        <taxon>Eukaryota</taxon>
        <taxon>Viridiplantae</taxon>
        <taxon>Streptophyta</taxon>
        <taxon>Embryophyta</taxon>
        <taxon>Tracheophyta</taxon>
        <taxon>Spermatophyta</taxon>
        <taxon>Magnoliopsida</taxon>
        <taxon>eudicotyledons</taxon>
        <taxon>Gunneridae</taxon>
        <taxon>Pentapetalae</taxon>
        <taxon>rosids</taxon>
        <taxon>fabids</taxon>
        <taxon>Fabales</taxon>
        <taxon>Fabaceae</taxon>
        <taxon>Papilionoideae</taxon>
        <taxon>50 kb inversion clade</taxon>
        <taxon>NPAAA clade</taxon>
        <taxon>indigoferoid/millettioid clade</taxon>
        <taxon>Phaseoleae</taxon>
        <taxon>Vigna</taxon>
    </lineage>
</organism>